<dbReference type="Proteomes" id="UP000321362">
    <property type="component" value="Chromosome"/>
</dbReference>
<sequence>MEPIKTQRPTVGWKAQLDDGSDFFTEEAIAASDVLLDNYLAALQAATNERTIWKAIETVVKGFDELNIKHDYFIETMEREDLAEFIQKAAEAAGLFYDGDVTEEWREEW</sequence>
<reference evidence="1 2" key="1">
    <citation type="journal article" date="2013" name="J. Microbiol.">
        <title>Mucilaginibacter ginsenosidivorax sp. nov., with ginsenoside converting activity isolated from sediment.</title>
        <authorList>
            <person name="Kim J.K."/>
            <person name="Choi T.E."/>
            <person name="Liu Q.M."/>
            <person name="Park H.Y."/>
            <person name="Yi T.H."/>
            <person name="Yoon M.H."/>
            <person name="Kim S.C."/>
            <person name="Im W.T."/>
        </authorList>
    </citation>
    <scope>NUCLEOTIDE SEQUENCE [LARGE SCALE GENOMIC DNA]</scope>
    <source>
        <strain evidence="1 2">KHI28</strain>
    </source>
</reference>
<proteinExistence type="predicted"/>
<dbReference type="RefSeq" id="WP_147052858.1">
    <property type="nucleotide sequence ID" value="NZ_CP042437.1"/>
</dbReference>
<keyword evidence="2" id="KW-1185">Reference proteome</keyword>
<evidence type="ECO:0000313" key="2">
    <source>
        <dbReference type="Proteomes" id="UP000321362"/>
    </source>
</evidence>
<gene>
    <name evidence="1" type="ORF">FSB76_06675</name>
</gene>
<dbReference type="AlphaFoldDB" id="A0A5B8VYU6"/>
<organism evidence="1 2">
    <name type="scientific">Mucilaginibacter ginsenosidivorax</name>
    <dbReference type="NCBI Taxonomy" id="862126"/>
    <lineage>
        <taxon>Bacteria</taxon>
        <taxon>Pseudomonadati</taxon>
        <taxon>Bacteroidota</taxon>
        <taxon>Sphingobacteriia</taxon>
        <taxon>Sphingobacteriales</taxon>
        <taxon>Sphingobacteriaceae</taxon>
        <taxon>Mucilaginibacter</taxon>
    </lineage>
</organism>
<evidence type="ECO:0000313" key="1">
    <source>
        <dbReference type="EMBL" id="QEC75646.1"/>
    </source>
</evidence>
<dbReference type="KEGG" id="mgk:FSB76_06675"/>
<name>A0A5B8VYU6_9SPHI</name>
<dbReference type="EMBL" id="CP042437">
    <property type="protein sequence ID" value="QEC75646.1"/>
    <property type="molecule type" value="Genomic_DNA"/>
</dbReference>
<dbReference type="OrthoDB" id="573695at2"/>
<protein>
    <submittedName>
        <fullName evidence="1">Uncharacterized protein</fullName>
    </submittedName>
</protein>
<accession>A0A5B8VYU6</accession>